<name>A0AAX3ATT1_HALDO</name>
<dbReference type="Proteomes" id="UP000830542">
    <property type="component" value="Plasmid unnamed1"/>
</dbReference>
<dbReference type="EMBL" id="CP095006">
    <property type="protein sequence ID" value="UOO96695.1"/>
    <property type="molecule type" value="Genomic_DNA"/>
</dbReference>
<dbReference type="GeneID" id="71763395"/>
<protein>
    <submittedName>
        <fullName evidence="2">Uncharacterized protein</fullName>
    </submittedName>
</protein>
<dbReference type="RefSeq" id="WP_244705657.1">
    <property type="nucleotide sequence ID" value="NZ_BAAADN010000023.1"/>
</dbReference>
<accession>A0AAX3ATT1</accession>
<feature type="compositionally biased region" description="Basic and acidic residues" evidence="1">
    <location>
        <begin position="80"/>
        <end position="92"/>
    </location>
</feature>
<evidence type="ECO:0000313" key="3">
    <source>
        <dbReference type="Proteomes" id="UP000830542"/>
    </source>
</evidence>
<feature type="region of interest" description="Disordered" evidence="1">
    <location>
        <begin position="69"/>
        <end position="92"/>
    </location>
</feature>
<keyword evidence="3" id="KW-1185">Reference proteome</keyword>
<dbReference type="AlphaFoldDB" id="A0AAX3ATT1"/>
<reference evidence="2" key="1">
    <citation type="submission" date="2022-04" db="EMBL/GenBank/DDBJ databases">
        <title>Sequencing and genomic assembly of Halococcus dombrowskii.</title>
        <authorList>
            <person name="Lim S.W."/>
            <person name="MacLea K.S."/>
        </authorList>
    </citation>
    <scope>NUCLEOTIDE SEQUENCE</scope>
    <source>
        <strain evidence="2">H4</strain>
        <plasmid evidence="2">unnamed1</plasmid>
    </source>
</reference>
<sequence>MEIELDLEAMEMEVWEDAAKDRGGAESFFTDWDRGFASYPDVERDLLIHEGDDPQVCLEAHHIATILEEPTEIGTTNPKHFTDAHEGESSSREDNILTVTALSSICDLAWHGEL</sequence>
<organism evidence="2 3">
    <name type="scientific">Halococcus dombrowskii</name>
    <dbReference type="NCBI Taxonomy" id="179637"/>
    <lineage>
        <taxon>Archaea</taxon>
        <taxon>Methanobacteriati</taxon>
        <taxon>Methanobacteriota</taxon>
        <taxon>Stenosarchaea group</taxon>
        <taxon>Halobacteria</taxon>
        <taxon>Halobacteriales</taxon>
        <taxon>Halococcaceae</taxon>
        <taxon>Halococcus</taxon>
    </lineage>
</organism>
<dbReference type="KEGG" id="hdo:MUK72_16065"/>
<evidence type="ECO:0000256" key="1">
    <source>
        <dbReference type="SAM" id="MobiDB-lite"/>
    </source>
</evidence>
<proteinExistence type="predicted"/>
<gene>
    <name evidence="2" type="ORF">MUK72_16065</name>
</gene>
<keyword evidence="2" id="KW-0614">Plasmid</keyword>
<evidence type="ECO:0000313" key="2">
    <source>
        <dbReference type="EMBL" id="UOO96695.1"/>
    </source>
</evidence>
<geneLocation type="plasmid" evidence="2 3">
    <name>unnamed1</name>
</geneLocation>